<proteinExistence type="predicted"/>
<organism evidence="1 2">
    <name type="scientific">Nelumbo nucifera</name>
    <name type="common">Sacred lotus</name>
    <dbReference type="NCBI Taxonomy" id="4432"/>
    <lineage>
        <taxon>Eukaryota</taxon>
        <taxon>Viridiplantae</taxon>
        <taxon>Streptophyta</taxon>
        <taxon>Embryophyta</taxon>
        <taxon>Tracheophyta</taxon>
        <taxon>Spermatophyta</taxon>
        <taxon>Magnoliopsida</taxon>
        <taxon>Proteales</taxon>
        <taxon>Nelumbonaceae</taxon>
        <taxon>Nelumbo</taxon>
    </lineage>
</organism>
<reference evidence="1 2" key="1">
    <citation type="journal article" date="2020" name="Mol. Biol. Evol.">
        <title>Distinct Expression and Methylation Patterns for Genes with Different Fates following a Single Whole-Genome Duplication in Flowering Plants.</title>
        <authorList>
            <person name="Shi T."/>
            <person name="Rahmani R.S."/>
            <person name="Gugger P.F."/>
            <person name="Wang M."/>
            <person name="Li H."/>
            <person name="Zhang Y."/>
            <person name="Li Z."/>
            <person name="Wang Q."/>
            <person name="Van de Peer Y."/>
            <person name="Marchal K."/>
            <person name="Chen J."/>
        </authorList>
    </citation>
    <scope>NUCLEOTIDE SEQUENCE [LARGE SCALE GENOMIC DNA]</scope>
    <source>
        <tissue evidence="1">Leaf</tissue>
    </source>
</reference>
<accession>A0A822YLB2</accession>
<sequence>MAVLPPCSGSLFLSIQKELGRWHYSLLIAYITNKREFQFQFIERIECWQ</sequence>
<name>A0A822YLB2_NELNU</name>
<dbReference type="Proteomes" id="UP000607653">
    <property type="component" value="Unassembled WGS sequence"/>
</dbReference>
<evidence type="ECO:0000313" key="2">
    <source>
        <dbReference type="Proteomes" id="UP000607653"/>
    </source>
</evidence>
<dbReference type="AlphaFoldDB" id="A0A822YLB2"/>
<comment type="caution">
    <text evidence="1">The sequence shown here is derived from an EMBL/GenBank/DDBJ whole genome shotgun (WGS) entry which is preliminary data.</text>
</comment>
<gene>
    <name evidence="1" type="ORF">HUJ06_012148</name>
</gene>
<dbReference type="EMBL" id="DUZY01000003">
    <property type="protein sequence ID" value="DAD33297.1"/>
    <property type="molecule type" value="Genomic_DNA"/>
</dbReference>
<keyword evidence="2" id="KW-1185">Reference proteome</keyword>
<evidence type="ECO:0000313" key="1">
    <source>
        <dbReference type="EMBL" id="DAD33297.1"/>
    </source>
</evidence>
<protein>
    <submittedName>
        <fullName evidence="1">Uncharacterized protein</fullName>
    </submittedName>
</protein>